<sequence>MTSEAPEHRRRDASATKAALLRAAQELFTERGYERTTVRDIADRAGVNQALLFRYFGTKEELFHVVLATESRVLIAESPAEQVLARTLAKMLSRDMDAAQDGVWLAALRSSGHDSAADAIRKQLGEDYTRVLGSLTDAEDADLRVDLVLAWIVGLGMLRTVVRKEPLVSADPGAVARLVLRAMSVLLERAETEPDC</sequence>
<evidence type="ECO:0000256" key="2">
    <source>
        <dbReference type="PROSITE-ProRule" id="PRU00335"/>
    </source>
</evidence>
<dbReference type="InterPro" id="IPR009057">
    <property type="entry name" value="Homeodomain-like_sf"/>
</dbReference>
<dbReference type="OrthoDB" id="3210235at2"/>
<evidence type="ECO:0000313" key="4">
    <source>
        <dbReference type="EMBL" id="REH42665.1"/>
    </source>
</evidence>
<dbReference type="InterPro" id="IPR001647">
    <property type="entry name" value="HTH_TetR"/>
</dbReference>
<dbReference type="InterPro" id="IPR050109">
    <property type="entry name" value="HTH-type_TetR-like_transc_reg"/>
</dbReference>
<dbReference type="GO" id="GO:0000976">
    <property type="term" value="F:transcription cis-regulatory region binding"/>
    <property type="evidence" value="ECO:0007669"/>
    <property type="project" value="TreeGrafter"/>
</dbReference>
<comment type="caution">
    <text evidence="4">The sequence shown here is derived from an EMBL/GenBank/DDBJ whole genome shotgun (WGS) entry which is preliminary data.</text>
</comment>
<evidence type="ECO:0000256" key="1">
    <source>
        <dbReference type="ARBA" id="ARBA00023125"/>
    </source>
</evidence>
<dbReference type="PROSITE" id="PS50977">
    <property type="entry name" value="HTH_TETR_2"/>
    <property type="match status" value="1"/>
</dbReference>
<dbReference type="Gene3D" id="1.10.357.10">
    <property type="entry name" value="Tetracycline Repressor, domain 2"/>
    <property type="match status" value="1"/>
</dbReference>
<dbReference type="EMBL" id="QUNO01000010">
    <property type="protein sequence ID" value="REH42665.1"/>
    <property type="molecule type" value="Genomic_DNA"/>
</dbReference>
<organism evidence="4 5">
    <name type="scientific">Kutzneria buriramensis</name>
    <dbReference type="NCBI Taxonomy" id="1045776"/>
    <lineage>
        <taxon>Bacteria</taxon>
        <taxon>Bacillati</taxon>
        <taxon>Actinomycetota</taxon>
        <taxon>Actinomycetes</taxon>
        <taxon>Pseudonocardiales</taxon>
        <taxon>Pseudonocardiaceae</taxon>
        <taxon>Kutzneria</taxon>
    </lineage>
</organism>
<dbReference type="Pfam" id="PF17920">
    <property type="entry name" value="TetR_C_16"/>
    <property type="match status" value="1"/>
</dbReference>
<dbReference type="RefSeq" id="WP_116177480.1">
    <property type="nucleotide sequence ID" value="NZ_CP144375.1"/>
</dbReference>
<evidence type="ECO:0000259" key="3">
    <source>
        <dbReference type="PROSITE" id="PS50977"/>
    </source>
</evidence>
<dbReference type="PANTHER" id="PTHR30055:SF235">
    <property type="entry name" value="TRANSCRIPTIONAL REGULATORY PROTEIN"/>
    <property type="match status" value="1"/>
</dbReference>
<dbReference type="Proteomes" id="UP000256269">
    <property type="component" value="Unassembled WGS sequence"/>
</dbReference>
<reference evidence="4 5" key="1">
    <citation type="submission" date="2018-08" db="EMBL/GenBank/DDBJ databases">
        <title>Genomic Encyclopedia of Archaeal and Bacterial Type Strains, Phase II (KMG-II): from individual species to whole genera.</title>
        <authorList>
            <person name="Goeker M."/>
        </authorList>
    </citation>
    <scope>NUCLEOTIDE SEQUENCE [LARGE SCALE GENOMIC DNA]</scope>
    <source>
        <strain evidence="4 5">DSM 45791</strain>
    </source>
</reference>
<dbReference type="Pfam" id="PF00440">
    <property type="entry name" value="TetR_N"/>
    <property type="match status" value="1"/>
</dbReference>
<dbReference type="SUPFAM" id="SSF46689">
    <property type="entry name" value="Homeodomain-like"/>
    <property type="match status" value="1"/>
</dbReference>
<dbReference type="AlphaFoldDB" id="A0A3E0HCU6"/>
<protein>
    <submittedName>
        <fullName evidence="4">AcrR family transcriptional regulator</fullName>
    </submittedName>
</protein>
<dbReference type="PANTHER" id="PTHR30055">
    <property type="entry name" value="HTH-TYPE TRANSCRIPTIONAL REGULATOR RUTR"/>
    <property type="match status" value="1"/>
</dbReference>
<dbReference type="SUPFAM" id="SSF48498">
    <property type="entry name" value="Tetracyclin repressor-like, C-terminal domain"/>
    <property type="match status" value="1"/>
</dbReference>
<keyword evidence="1 2" id="KW-0238">DNA-binding</keyword>
<name>A0A3E0HCU6_9PSEU</name>
<evidence type="ECO:0000313" key="5">
    <source>
        <dbReference type="Proteomes" id="UP000256269"/>
    </source>
</evidence>
<keyword evidence="5" id="KW-1185">Reference proteome</keyword>
<dbReference type="InterPro" id="IPR041678">
    <property type="entry name" value="TetR_C_16"/>
</dbReference>
<proteinExistence type="predicted"/>
<dbReference type="PRINTS" id="PR00455">
    <property type="entry name" value="HTHTETR"/>
</dbReference>
<dbReference type="PROSITE" id="PS01081">
    <property type="entry name" value="HTH_TETR_1"/>
    <property type="match status" value="1"/>
</dbReference>
<dbReference type="InterPro" id="IPR036271">
    <property type="entry name" value="Tet_transcr_reg_TetR-rel_C_sf"/>
</dbReference>
<dbReference type="GO" id="GO:0003700">
    <property type="term" value="F:DNA-binding transcription factor activity"/>
    <property type="evidence" value="ECO:0007669"/>
    <property type="project" value="TreeGrafter"/>
</dbReference>
<feature type="domain" description="HTH tetR-type" evidence="3">
    <location>
        <begin position="14"/>
        <end position="74"/>
    </location>
</feature>
<dbReference type="Gene3D" id="1.10.10.60">
    <property type="entry name" value="Homeodomain-like"/>
    <property type="match status" value="1"/>
</dbReference>
<dbReference type="InterPro" id="IPR023772">
    <property type="entry name" value="DNA-bd_HTH_TetR-type_CS"/>
</dbReference>
<gene>
    <name evidence="4" type="ORF">BCF44_110162</name>
</gene>
<feature type="DNA-binding region" description="H-T-H motif" evidence="2">
    <location>
        <begin position="37"/>
        <end position="56"/>
    </location>
</feature>
<accession>A0A3E0HCU6</accession>